<feature type="domain" description="SUZ" evidence="2">
    <location>
        <begin position="81"/>
        <end position="152"/>
    </location>
</feature>
<feature type="region of interest" description="Disordered" evidence="1">
    <location>
        <begin position="1"/>
        <end position="43"/>
    </location>
</feature>
<evidence type="ECO:0008006" key="6">
    <source>
        <dbReference type="Google" id="ProtNLM"/>
    </source>
</evidence>
<dbReference type="InterPro" id="IPR024642">
    <property type="entry name" value="SUZ-C"/>
</dbReference>
<dbReference type="RefSeq" id="XP_045954903.1">
    <property type="nucleotide sequence ID" value="XM_046107800.1"/>
</dbReference>
<dbReference type="Pfam" id="PF12752">
    <property type="entry name" value="SUZ"/>
    <property type="match status" value="1"/>
</dbReference>
<evidence type="ECO:0000313" key="4">
    <source>
        <dbReference type="EMBL" id="KAH6648396.1"/>
    </source>
</evidence>
<dbReference type="EMBL" id="JAGPXC010000007">
    <property type="protein sequence ID" value="KAH6648396.1"/>
    <property type="molecule type" value="Genomic_DNA"/>
</dbReference>
<name>A0A9P8ZT61_9PEZI</name>
<comment type="caution">
    <text evidence="4">The sequence shown here is derived from an EMBL/GenBank/DDBJ whole genome shotgun (WGS) entry which is preliminary data.</text>
</comment>
<dbReference type="PROSITE" id="PS51938">
    <property type="entry name" value="SUZ_C"/>
    <property type="match status" value="1"/>
</dbReference>
<feature type="compositionally biased region" description="Basic and acidic residues" evidence="1">
    <location>
        <begin position="239"/>
        <end position="249"/>
    </location>
</feature>
<reference evidence="4" key="1">
    <citation type="journal article" date="2021" name="Nat. Commun.">
        <title>Genetic determinants of endophytism in the Arabidopsis root mycobiome.</title>
        <authorList>
            <person name="Mesny F."/>
            <person name="Miyauchi S."/>
            <person name="Thiergart T."/>
            <person name="Pickel B."/>
            <person name="Atanasova L."/>
            <person name="Karlsson M."/>
            <person name="Huettel B."/>
            <person name="Barry K.W."/>
            <person name="Haridas S."/>
            <person name="Chen C."/>
            <person name="Bauer D."/>
            <person name="Andreopoulos W."/>
            <person name="Pangilinan J."/>
            <person name="LaButti K."/>
            <person name="Riley R."/>
            <person name="Lipzen A."/>
            <person name="Clum A."/>
            <person name="Drula E."/>
            <person name="Henrissat B."/>
            <person name="Kohler A."/>
            <person name="Grigoriev I.V."/>
            <person name="Martin F.M."/>
            <person name="Hacquard S."/>
        </authorList>
    </citation>
    <scope>NUCLEOTIDE SEQUENCE</scope>
    <source>
        <strain evidence="4">MPI-SDFR-AT-0073</strain>
    </source>
</reference>
<dbReference type="Proteomes" id="UP000758603">
    <property type="component" value="Unassembled WGS sequence"/>
</dbReference>
<protein>
    <recommendedName>
        <fullName evidence="6">SUZ domain-containing protein</fullName>
    </recommendedName>
</protein>
<evidence type="ECO:0000259" key="2">
    <source>
        <dbReference type="PROSITE" id="PS51673"/>
    </source>
</evidence>
<dbReference type="GeneID" id="70136691"/>
<evidence type="ECO:0000313" key="5">
    <source>
        <dbReference type="Proteomes" id="UP000758603"/>
    </source>
</evidence>
<keyword evidence="5" id="KW-1185">Reference proteome</keyword>
<sequence length="306" mass="33496">MVKTIAVPDAWEDDWEAQADRAATEPPAPEPAPAPLSKKERIARHAELNRKIWQAAEEPDNGAPLQYLSQQPAPPLAQQFKAPMTLLSRKPVLAKRNPVTGGMASMTLDDSDDEDKKPQETIEEIRARQQREREERQRRYDEARAKIFGDSGAASGNSKPGSGRNSGTSTPGTTTPPRPGGERRGRGRGRGGHRGGDRNSRPHDRGESGDYQRLKENTHQGGASLQKPSQNIHQGGASLRDEVREKQLYDPDFSSKPGFSFEKRSAPSTPGRSTPRNDEQVIRAPRGPDGSGRGGFGFVKRGARES</sequence>
<feature type="compositionally biased region" description="Basic and acidic residues" evidence="1">
    <location>
        <begin position="114"/>
        <end position="147"/>
    </location>
</feature>
<dbReference type="PROSITE" id="PS51673">
    <property type="entry name" value="SUZ"/>
    <property type="match status" value="1"/>
</dbReference>
<feature type="region of interest" description="Disordered" evidence="1">
    <location>
        <begin position="91"/>
        <end position="306"/>
    </location>
</feature>
<dbReference type="AlphaFoldDB" id="A0A9P8ZT61"/>
<evidence type="ECO:0000256" key="1">
    <source>
        <dbReference type="SAM" id="MobiDB-lite"/>
    </source>
</evidence>
<dbReference type="OrthoDB" id="5422283at2759"/>
<feature type="compositionally biased region" description="Polar residues" evidence="1">
    <location>
        <begin position="219"/>
        <end position="233"/>
    </location>
</feature>
<accession>A0A9P8ZT61</accession>
<proteinExistence type="predicted"/>
<organism evidence="4 5">
    <name type="scientific">Truncatella angustata</name>
    <dbReference type="NCBI Taxonomy" id="152316"/>
    <lineage>
        <taxon>Eukaryota</taxon>
        <taxon>Fungi</taxon>
        <taxon>Dikarya</taxon>
        <taxon>Ascomycota</taxon>
        <taxon>Pezizomycotina</taxon>
        <taxon>Sordariomycetes</taxon>
        <taxon>Xylariomycetidae</taxon>
        <taxon>Amphisphaeriales</taxon>
        <taxon>Sporocadaceae</taxon>
        <taxon>Truncatella</taxon>
    </lineage>
</organism>
<dbReference type="InterPro" id="IPR024771">
    <property type="entry name" value="SUZ"/>
</dbReference>
<evidence type="ECO:0000259" key="3">
    <source>
        <dbReference type="PROSITE" id="PS51938"/>
    </source>
</evidence>
<feature type="domain" description="SUZ-C" evidence="3">
    <location>
        <begin position="255"/>
        <end position="300"/>
    </location>
</feature>
<feature type="compositionally biased region" description="Basic and acidic residues" evidence="1">
    <location>
        <begin position="194"/>
        <end position="218"/>
    </location>
</feature>
<feature type="compositionally biased region" description="Low complexity" evidence="1">
    <location>
        <begin position="160"/>
        <end position="173"/>
    </location>
</feature>
<gene>
    <name evidence="4" type="ORF">BKA67DRAFT_661376</name>
</gene>